<comment type="subunit">
    <text evidence="15">Forms a heterodimer with SLX1A/GIYD1. Interacts with ERCC4/XPF; catalytic subunit of the ERCC4-ERCC1 endonuclease. Interacts with MUS81; catalytic subunit of the MUS81-EME1 endonuclease. Interacts with MSH2; component of the MSH2-MSH3 mismatch repair complex. Interacts with TERF2-TERF2IP. Interacts with PLK1 and SLX4IP.</text>
</comment>
<dbReference type="CDD" id="cd22999">
    <property type="entry name" value="SAP_SLX4"/>
    <property type="match status" value="1"/>
</dbReference>
<feature type="compositionally biased region" description="Low complexity" evidence="17">
    <location>
        <begin position="1060"/>
        <end position="1071"/>
    </location>
</feature>
<evidence type="ECO:0000256" key="12">
    <source>
        <dbReference type="ARBA" id="ARBA00023204"/>
    </source>
</evidence>
<dbReference type="GO" id="GO:0008270">
    <property type="term" value="F:zinc ion binding"/>
    <property type="evidence" value="ECO:0007669"/>
    <property type="project" value="UniProtKB-KW"/>
</dbReference>
<evidence type="ECO:0000256" key="13">
    <source>
        <dbReference type="ARBA" id="ARBA00023242"/>
    </source>
</evidence>
<keyword evidence="20" id="KW-1185">Reference proteome</keyword>
<dbReference type="GO" id="GO:0033557">
    <property type="term" value="C:Slx1-Slx4 complex"/>
    <property type="evidence" value="ECO:0007669"/>
    <property type="project" value="InterPro"/>
</dbReference>
<feature type="compositionally biased region" description="Polar residues" evidence="17">
    <location>
        <begin position="855"/>
        <end position="875"/>
    </location>
</feature>
<accession>A0A8C5QSG9</accession>
<evidence type="ECO:0000313" key="20">
    <source>
        <dbReference type="Proteomes" id="UP000694569"/>
    </source>
</evidence>
<feature type="compositionally biased region" description="Polar residues" evidence="17">
    <location>
        <begin position="664"/>
        <end position="676"/>
    </location>
</feature>
<keyword evidence="13" id="KW-0539">Nucleus</keyword>
<evidence type="ECO:0000256" key="8">
    <source>
        <dbReference type="ARBA" id="ARBA00022771"/>
    </source>
</evidence>
<feature type="region of interest" description="Disordered" evidence="17">
    <location>
        <begin position="210"/>
        <end position="229"/>
    </location>
</feature>
<evidence type="ECO:0000256" key="15">
    <source>
        <dbReference type="ARBA" id="ARBA00064578"/>
    </source>
</evidence>
<dbReference type="InterPro" id="IPR000210">
    <property type="entry name" value="BTB/POZ_dom"/>
</dbReference>
<dbReference type="SUPFAM" id="SSF54695">
    <property type="entry name" value="POZ domain"/>
    <property type="match status" value="1"/>
</dbReference>
<feature type="compositionally biased region" description="Low complexity" evidence="17">
    <location>
        <begin position="736"/>
        <end position="748"/>
    </location>
</feature>
<dbReference type="GO" id="GO:0032206">
    <property type="term" value="P:positive regulation of telomere maintenance"/>
    <property type="evidence" value="ECO:0007669"/>
    <property type="project" value="UniProtKB-ARBA"/>
</dbReference>
<protein>
    <recommendedName>
        <fullName evidence="14">Structure-specific endonuclease subunit SLX4</fullName>
    </recommendedName>
    <alternativeName>
        <fullName evidence="16">BTB/POZ domain-containing protein 12</fullName>
    </alternativeName>
</protein>
<dbReference type="GO" id="GO:0006260">
    <property type="term" value="P:DNA replication"/>
    <property type="evidence" value="ECO:0007669"/>
    <property type="project" value="InterPro"/>
</dbReference>
<evidence type="ECO:0000256" key="16">
    <source>
        <dbReference type="ARBA" id="ARBA00076095"/>
    </source>
</evidence>
<evidence type="ECO:0000256" key="3">
    <source>
        <dbReference type="ARBA" id="ARBA00022499"/>
    </source>
</evidence>
<feature type="compositionally biased region" description="Polar residues" evidence="17">
    <location>
        <begin position="780"/>
        <end position="815"/>
    </location>
</feature>
<evidence type="ECO:0000256" key="5">
    <source>
        <dbReference type="ARBA" id="ARBA00022723"/>
    </source>
</evidence>
<feature type="compositionally biased region" description="Low complexity" evidence="17">
    <location>
        <begin position="1314"/>
        <end position="1345"/>
    </location>
</feature>
<evidence type="ECO:0000256" key="9">
    <source>
        <dbReference type="ARBA" id="ARBA00022833"/>
    </source>
</evidence>
<feature type="compositionally biased region" description="Low complexity" evidence="17">
    <location>
        <begin position="879"/>
        <end position="895"/>
    </location>
</feature>
<keyword evidence="7" id="KW-0227">DNA damage</keyword>
<dbReference type="Proteomes" id="UP000694569">
    <property type="component" value="Unplaced"/>
</dbReference>
<feature type="region of interest" description="Disordered" evidence="17">
    <location>
        <begin position="1114"/>
        <end position="1141"/>
    </location>
</feature>
<keyword evidence="11" id="KW-0233">DNA recombination</keyword>
<dbReference type="InterPro" id="IPR018574">
    <property type="entry name" value="Structure-sp_endonuc_su_Slx4"/>
</dbReference>
<dbReference type="FunFam" id="3.30.710.10:FF:000116">
    <property type="entry name" value="SLX4 structure-specific endonuclease subunit"/>
    <property type="match status" value="1"/>
</dbReference>
<keyword evidence="12" id="KW-0234">DNA repair</keyword>
<dbReference type="Pfam" id="PF09494">
    <property type="entry name" value="Slx4"/>
    <property type="match status" value="1"/>
</dbReference>
<name>A0A8C5QSG9_9ANUR</name>
<feature type="compositionally biased region" description="Basic and acidic residues" evidence="17">
    <location>
        <begin position="920"/>
        <end position="929"/>
    </location>
</feature>
<comment type="similarity">
    <text evidence="2">Belongs to the SLX4 family.</text>
</comment>
<proteinExistence type="inferred from homology"/>
<feature type="domain" description="BTB" evidence="18">
    <location>
        <begin position="425"/>
        <end position="499"/>
    </location>
</feature>
<dbReference type="GO" id="GO:0090656">
    <property type="term" value="P:t-circle formation"/>
    <property type="evidence" value="ECO:0007669"/>
    <property type="project" value="UniProtKB-ARBA"/>
</dbReference>
<evidence type="ECO:0000256" key="14">
    <source>
        <dbReference type="ARBA" id="ARBA00029496"/>
    </source>
</evidence>
<keyword evidence="6" id="KW-0677">Repeat</keyword>
<feature type="region of interest" description="Disordered" evidence="17">
    <location>
        <begin position="1272"/>
        <end position="1363"/>
    </location>
</feature>
<feature type="compositionally biased region" description="Polar residues" evidence="17">
    <location>
        <begin position="978"/>
        <end position="999"/>
    </location>
</feature>
<feature type="region of interest" description="Disordered" evidence="17">
    <location>
        <begin position="976"/>
        <end position="1097"/>
    </location>
</feature>
<dbReference type="PROSITE" id="PS50097">
    <property type="entry name" value="BTB"/>
    <property type="match status" value="1"/>
</dbReference>
<evidence type="ECO:0000256" key="17">
    <source>
        <dbReference type="SAM" id="MobiDB-lite"/>
    </source>
</evidence>
<gene>
    <name evidence="19" type="primary">SLX4</name>
</gene>
<reference evidence="19" key="1">
    <citation type="submission" date="2025-08" db="UniProtKB">
        <authorList>
            <consortium name="Ensembl"/>
        </authorList>
    </citation>
    <scope>IDENTIFICATION</scope>
</reference>
<organism evidence="19 20">
    <name type="scientific">Leptobrachium leishanense</name>
    <name type="common">Leishan spiny toad</name>
    <dbReference type="NCBI Taxonomy" id="445787"/>
    <lineage>
        <taxon>Eukaryota</taxon>
        <taxon>Metazoa</taxon>
        <taxon>Chordata</taxon>
        <taxon>Craniata</taxon>
        <taxon>Vertebrata</taxon>
        <taxon>Euteleostomi</taxon>
        <taxon>Amphibia</taxon>
        <taxon>Batrachia</taxon>
        <taxon>Anura</taxon>
        <taxon>Pelobatoidea</taxon>
        <taxon>Megophryidae</taxon>
        <taxon>Leptobrachium</taxon>
    </lineage>
</organism>
<reference evidence="19" key="2">
    <citation type="submission" date="2025-09" db="UniProtKB">
        <authorList>
            <consortium name="Ensembl"/>
        </authorList>
    </citation>
    <scope>IDENTIFICATION</scope>
</reference>
<keyword evidence="4" id="KW-0597">Phosphoprotein</keyword>
<evidence type="ECO:0000256" key="4">
    <source>
        <dbReference type="ARBA" id="ARBA00022553"/>
    </source>
</evidence>
<evidence type="ECO:0000256" key="10">
    <source>
        <dbReference type="ARBA" id="ARBA00022843"/>
    </source>
</evidence>
<evidence type="ECO:0000313" key="19">
    <source>
        <dbReference type="Ensembl" id="ENSLLEP00000041717.1"/>
    </source>
</evidence>
<dbReference type="PANTHER" id="PTHR21541">
    <property type="entry name" value="BTB POZ DOMAIN CONTAINING 12"/>
    <property type="match status" value="1"/>
</dbReference>
<keyword evidence="9" id="KW-0862">Zinc</keyword>
<dbReference type="GeneTree" id="ENSGT00390000014091"/>
<keyword evidence="8" id="KW-0863">Zinc-finger</keyword>
<dbReference type="OrthoDB" id="5576441at2759"/>
<feature type="compositionally biased region" description="Low complexity" evidence="17">
    <location>
        <begin position="708"/>
        <end position="721"/>
    </location>
</feature>
<evidence type="ECO:0000256" key="1">
    <source>
        <dbReference type="ARBA" id="ARBA00004123"/>
    </source>
</evidence>
<feature type="compositionally biased region" description="Low complexity" evidence="17">
    <location>
        <begin position="1281"/>
        <end position="1295"/>
    </location>
</feature>
<dbReference type="InterPro" id="IPR011333">
    <property type="entry name" value="SKP1/BTB/POZ_sf"/>
</dbReference>
<keyword evidence="10" id="KW-0832">Ubl conjugation</keyword>
<comment type="subcellular location">
    <subcellularLocation>
        <location evidence="1">Nucleus</location>
    </subcellularLocation>
</comment>
<dbReference type="Ensembl" id="ENSLLET00000043388.1">
    <property type="protein sequence ID" value="ENSLLEP00000041717.1"/>
    <property type="gene ID" value="ENSLLEG00000026405.1"/>
</dbReference>
<evidence type="ECO:0000256" key="2">
    <source>
        <dbReference type="ARBA" id="ARBA00006661"/>
    </source>
</evidence>
<dbReference type="PANTHER" id="PTHR21541:SF3">
    <property type="entry name" value="STRUCTURE-SPECIFIC ENDONUCLEASE SUBUNIT SLX4"/>
    <property type="match status" value="1"/>
</dbReference>
<dbReference type="GO" id="GO:0000712">
    <property type="term" value="P:resolution of meiotic recombination intermediates"/>
    <property type="evidence" value="ECO:0007669"/>
    <property type="project" value="TreeGrafter"/>
</dbReference>
<evidence type="ECO:0000256" key="7">
    <source>
        <dbReference type="ARBA" id="ARBA00022763"/>
    </source>
</evidence>
<feature type="compositionally biased region" description="Low complexity" evidence="17">
    <location>
        <begin position="816"/>
        <end position="854"/>
    </location>
</feature>
<evidence type="ECO:0000256" key="6">
    <source>
        <dbReference type="ARBA" id="ARBA00022737"/>
    </source>
</evidence>
<keyword evidence="3" id="KW-1017">Isopeptide bond</keyword>
<evidence type="ECO:0000259" key="18">
    <source>
        <dbReference type="PROSITE" id="PS50097"/>
    </source>
</evidence>
<sequence length="1444" mass="157860">QDQPSVTHMVLERMQQFKRAVPSRMKSSTAEDGDPVYLPESDRALTVGLPIDLNQQHRSLEDQGLFFCQLCQKDLTAMNSALREQHVNRCLDQNESLGRVSDLSSVPSCPLCGKPFSTEKSRASHLKRCAVKLEVPAQTLLQAVQRQNNETGPEVTAGVSRAKRKAGSRQKEPPKKRKPAQPGSEVEELLVAMALSRSMQEDTAAASIASGMVKKSRRKQKDRPPPLLLVQDPQAPMQRLQERMSLLLGEESEAIITGRLPPSHFWDMEENQKAAWVQPQREGKRGVLWEISNLVENIELLNYYTKELNPFIIPWKPPPVSVSLNSQECVCVSSPHLSSSQKERQALLDLAELAGEGMTLTQWNAAPTRAINSTGNSSEHTCVVFVLSLSPNLQKSVAHLLVLFQAPLVHLAADFMEMVNNPHLSDAQLQTDCGEVLSVHMFVLYTRCPLLVEAVHSEGFWVDEAGTGRIQRFLLNDVSAEAALSFLRFLYCAIVTMNYFPYPSVPVSCRFGVTSLIETCERLVDDPQYAGTQGVAEEDEDDGEERAETFQGLLKSMWVDEGEVVADSLPEDGSEEEKADVEGVGEGELEEIYEFAATQRRMTEDMFSETCGEYAESSAISSSSANVNVTHPGDGKRPQKPLASLPQLGRSPNLLAFPPKPQPLNKTTQKSPSNSHPRCRISAASPPTSRFPSLHFLASPERTQRTTPKSVASSPISRSPSLPYPASPDSIEPKTPKSAASSPSSCSPIQHFLASPDSIQPPSPKSVASPPTSRFLASPDSIQPTTPKSVTSPVYSQPCSLPSGSFLSNSPQLQNSPLLASPRNSLSSLASPPNSQPQSLPSLASPPKSRPASLISTDSSPGKQRSLQSPSNSQHRTPRSSNRSPTRPNTSSPNTKTDEQGVILILSSDEESEPSVNAREALHTQRTCDTDACGGIKESPMSFLERRSTEGLGRLEMSSSTDTSWLIPATPLCHATAAHTSQNQASHQPLQRPNRSVSSKVALHDLSGSPSQAKSPISPPKLTPKSPGDRTTSKISPSVHNTPGERKTLSSFGSKGSHVPSSLPTSPASSSVFEVGDSDDDAPGSETQPDPINHSFYIDYEPPIHMEDEMWLDKEETPQRPTSIPEEKTPSPRKNSPGAIKPLLEVSPEESCREESLHAAAMQSSGQSFLNPQLWDKWEEDDEGDDLPATLPLFERLNKIPDNRTKLKTPVSLVQKRELPPKVPITPLPSYSDMDTPVLKKELNRFGVRALPKKQMVLKLKEIFQYTHQVMSSGSDDEVPSSQQVQKQKHSSTSQPPRPARKEMPTGGADKQPLTASQESTASSAAASDTSSLSQSSGGNEFETAFAEEDDEEPCAPSQEAGRQVATAEAVRRFIEEHPELYKRILMYQPLDLAAVQVELKQSGIKMAAGKLLDFLDAHCVTFTTAATRREKKIPRRRKGGKRY</sequence>
<evidence type="ECO:0000256" key="11">
    <source>
        <dbReference type="ARBA" id="ARBA00023172"/>
    </source>
</evidence>
<dbReference type="GO" id="GO:0006281">
    <property type="term" value="P:DNA repair"/>
    <property type="evidence" value="ECO:0007669"/>
    <property type="project" value="UniProtKB-KW"/>
</dbReference>
<feature type="compositionally biased region" description="Basic residues" evidence="17">
    <location>
        <begin position="161"/>
        <end position="179"/>
    </location>
</feature>
<keyword evidence="5" id="KW-0479">Metal-binding</keyword>
<dbReference type="Gene3D" id="3.30.710.10">
    <property type="entry name" value="Potassium Channel Kv1.1, Chain A"/>
    <property type="match status" value="1"/>
</dbReference>
<feature type="region of interest" description="Disordered" evidence="17">
    <location>
        <begin position="618"/>
        <end position="942"/>
    </location>
</feature>
<feature type="region of interest" description="Disordered" evidence="17">
    <location>
        <begin position="144"/>
        <end position="185"/>
    </location>
</feature>